<organism evidence="1 2">
    <name type="scientific">Mycobacterium lentiflavum</name>
    <dbReference type="NCBI Taxonomy" id="141349"/>
    <lineage>
        <taxon>Bacteria</taxon>
        <taxon>Bacillati</taxon>
        <taxon>Actinomycetota</taxon>
        <taxon>Actinomycetes</taxon>
        <taxon>Mycobacteriales</taxon>
        <taxon>Mycobacteriaceae</taxon>
        <taxon>Mycobacterium</taxon>
        <taxon>Mycobacterium simiae complex</taxon>
    </lineage>
</organism>
<reference evidence="1" key="1">
    <citation type="submission" date="2022-08" db="EMBL/GenBank/DDBJ databases">
        <title>Complete genome sequence of 14 non-tuberculosis mycobacteria type-strains.</title>
        <authorList>
            <person name="Igarashi Y."/>
            <person name="Osugi A."/>
            <person name="Mitarai S."/>
        </authorList>
    </citation>
    <scope>NUCLEOTIDE SEQUENCE</scope>
    <source>
        <strain evidence="1">ATCC 51985</strain>
    </source>
</reference>
<dbReference type="RefSeq" id="WP_239722757.1">
    <property type="nucleotide sequence ID" value="NZ_CP092423.2"/>
</dbReference>
<evidence type="ECO:0000313" key="1">
    <source>
        <dbReference type="EMBL" id="ULP44277.1"/>
    </source>
</evidence>
<dbReference type="Pfam" id="PF05133">
    <property type="entry name" value="SPP1_portal"/>
    <property type="match status" value="1"/>
</dbReference>
<proteinExistence type="predicted"/>
<gene>
    <name evidence="1" type="ORF">MJO58_10230</name>
</gene>
<protein>
    <submittedName>
        <fullName evidence="1">Phage portal protein</fullName>
    </submittedName>
</protein>
<dbReference type="EMBL" id="CP092423">
    <property type="protein sequence ID" value="ULP44277.1"/>
    <property type="molecule type" value="Genomic_DNA"/>
</dbReference>
<evidence type="ECO:0000313" key="2">
    <source>
        <dbReference type="Proteomes" id="UP001055171"/>
    </source>
</evidence>
<keyword evidence="2" id="KW-1185">Reference proteome</keyword>
<accession>A0ABY3V440</accession>
<dbReference type="InterPro" id="IPR021145">
    <property type="entry name" value="Portal_protein_SPP1_Gp6-like"/>
</dbReference>
<sequence>MLVELLQRLDAPQARICELERYSTGTQPLAFLSTDQKTALARFGRMASNIPRLAVTSLSERLRISGFDGADIWNDWVAQDLDQLSDVAHQEALTFGSSYVIVWGSNGKPQVSIESPKQVAVIRDPGSRQVLRAVKRWRNNIGGTAETLAVVYYPDRIERWHASQVAFTAGFNLVETLDNPIGVVPVVPINNTALLEGVGSESGYMYDFGHSEISDLIPLCDGLNKLLTDMLVSAEYTARPRRWATGIELVERPKLDSDGNPVLDEDDNPVIETVNPIPEGSRAMISEASEAKFGQLQAADLTGYENAVNVLLGQIMAVSALPAHYIGVLHDNPSSADAIRSAEASLTARAEARQKTFGRAWEQVARLMVAVRDGADPADVNVRVQWCDPSTRSEAQEADAATKLFAAGILSRAGTLRRLGFTADEIRRELTDKRAELLSEDLYGSYVHSNDPRIALANEGLMNE</sequence>
<dbReference type="Proteomes" id="UP001055171">
    <property type="component" value="Chromosome"/>
</dbReference>
<name>A0ABY3V440_MYCLN</name>